<dbReference type="RefSeq" id="XP_028862537.1">
    <property type="nucleotide sequence ID" value="XM_029006004.1"/>
</dbReference>
<name>A0A1A8W4T4_PLAMA</name>
<feature type="signal peptide" evidence="1">
    <location>
        <begin position="1"/>
        <end position="22"/>
    </location>
</feature>
<keyword evidence="5" id="KW-1185">Reference proteome</keyword>
<organism evidence="2 4">
    <name type="scientific">Plasmodium malariae</name>
    <dbReference type="NCBI Taxonomy" id="5858"/>
    <lineage>
        <taxon>Eukaryota</taxon>
        <taxon>Sar</taxon>
        <taxon>Alveolata</taxon>
        <taxon>Apicomplexa</taxon>
        <taxon>Aconoidasida</taxon>
        <taxon>Haemosporida</taxon>
        <taxon>Plasmodiidae</taxon>
        <taxon>Plasmodium</taxon>
        <taxon>Plasmodium (Plasmodium)</taxon>
    </lineage>
</organism>
<evidence type="ECO:0000313" key="3">
    <source>
        <dbReference type="EMBL" id="SCO93098.1"/>
    </source>
</evidence>
<gene>
    <name evidence="3" type="primary">PmUG01_11034900</name>
    <name evidence="2" type="ORF">PMALA_018120</name>
    <name evidence="3" type="ORF">PMUG01_11034900</name>
</gene>
<dbReference type="KEGG" id="pmal:PMUG01_11034900"/>
<evidence type="ECO:0000256" key="1">
    <source>
        <dbReference type="SAM" id="SignalP"/>
    </source>
</evidence>
<dbReference type="OrthoDB" id="382948at2759"/>
<protein>
    <submittedName>
        <fullName evidence="2">Uncharacterized protein</fullName>
    </submittedName>
</protein>
<dbReference type="Proteomes" id="UP000219813">
    <property type="component" value="Chromosome 11"/>
</dbReference>
<dbReference type="VEuPathDB" id="PlasmoDB:PmUG01_11034900"/>
<reference evidence="3 5" key="3">
    <citation type="submission" date="2016-06" db="EMBL/GenBank/DDBJ databases">
        <authorList>
            <consortium name="Pathogen Informatics"/>
        </authorList>
    </citation>
    <scope>NUCLEOTIDE SEQUENCE [LARGE SCALE GENOMIC DNA]</scope>
</reference>
<evidence type="ECO:0000313" key="2">
    <source>
        <dbReference type="EMBL" id="SBS87011.1"/>
    </source>
</evidence>
<reference evidence="2" key="1">
    <citation type="submission" date="2016-05" db="EMBL/GenBank/DDBJ databases">
        <authorList>
            <person name="Lavstsen T."/>
            <person name="Jespersen J.S."/>
        </authorList>
    </citation>
    <scope>NUCLEOTIDE SEQUENCE [LARGE SCALE GENOMIC DNA]</scope>
</reference>
<keyword evidence="1" id="KW-0732">Signal</keyword>
<dbReference type="OMA" id="KYYYKYH"/>
<dbReference type="GeneID" id="39869810"/>
<dbReference type="Proteomes" id="UP000078597">
    <property type="component" value="Unassembled WGS sequence"/>
</dbReference>
<evidence type="ECO:0000313" key="5">
    <source>
        <dbReference type="Proteomes" id="UP000219813"/>
    </source>
</evidence>
<dbReference type="EMBL" id="LT594632">
    <property type="protein sequence ID" value="SCO93098.1"/>
    <property type="molecule type" value="Genomic_DNA"/>
</dbReference>
<accession>A0A1A8W4T4</accession>
<proteinExistence type="predicted"/>
<feature type="chain" id="PRO_5015059616" evidence="1">
    <location>
        <begin position="23"/>
        <end position="552"/>
    </location>
</feature>
<evidence type="ECO:0000313" key="4">
    <source>
        <dbReference type="Proteomes" id="UP000078597"/>
    </source>
</evidence>
<dbReference type="EMBL" id="FLQW01000964">
    <property type="protein sequence ID" value="SBS87011.1"/>
    <property type="molecule type" value="Genomic_DNA"/>
</dbReference>
<reference evidence="4" key="2">
    <citation type="submission" date="2016-05" db="EMBL/GenBank/DDBJ databases">
        <authorList>
            <person name="Naeem Raeece"/>
        </authorList>
    </citation>
    <scope>NUCLEOTIDE SEQUENCE [LARGE SCALE GENOMIC DNA]</scope>
</reference>
<sequence>MLLLPLIIYLMINLEKYSICCAKKKYIYILNIGKYTTIKTFYTIETALIRMRKQFTLVKNEKCLLLDKKTPDKLNEYKVDTKKKIFFHNLFNYSLVDMLTILKLLLQMEKIVLYKHSNNISVKIKDTKKKNIDYKSLIFDYTLFFKEYLLRNKHEKDMLFKMHDYFDLYNRGKLKDKTTKRRQCSNPIFSHNISSSAPNKKVYLSNKNNASFTHDIKKKKTCSIKFILKRIIKKLGICIKDKCYINNVKGKELIFKFYVNNKKFYIFSFYKKIKGIYHLYRNILYVKGNNNINKEIAIINLILLNRRYYDRKKNSHIVNSLYIKYYIKYDVNKLFHIPDELIKNSRKTLEVNNFIYLSQVGKCFDEKTDGSDFCLSKNVVNLDESANKNTIKKSIHRHTHNNNIRIKLIKIYFNGKLFVSMPIVLIYNVIKNVFFMNNFFYFDVMNINLTNLYALKDIYFNNKLFFQNNNFIYLNNQNIILNSDELKVDLNYILLFYFLYFNKKENLRVPEQINPNFYFYFYSLLRNKDKENSKRIKKIVYREDKNILNFVF</sequence>
<dbReference type="AlphaFoldDB" id="A0A1A8W4T4"/>